<dbReference type="GeneID" id="38115909"/>
<feature type="transmembrane region" description="Helical" evidence="1">
    <location>
        <begin position="420"/>
        <end position="439"/>
    </location>
</feature>
<feature type="transmembrane region" description="Helical" evidence="1">
    <location>
        <begin position="162"/>
        <end position="187"/>
    </location>
</feature>
<dbReference type="PANTHER" id="PTHR35395:SF1">
    <property type="entry name" value="DUF6536 DOMAIN-CONTAINING PROTEIN"/>
    <property type="match status" value="1"/>
</dbReference>
<feature type="transmembrane region" description="Helical" evidence="1">
    <location>
        <begin position="509"/>
        <end position="531"/>
    </location>
</feature>
<keyword evidence="1" id="KW-0812">Transmembrane</keyword>
<dbReference type="Pfam" id="PF20163">
    <property type="entry name" value="DUF6536"/>
    <property type="match status" value="1"/>
</dbReference>
<evidence type="ECO:0000313" key="3">
    <source>
        <dbReference type="EMBL" id="RDW78687.1"/>
    </source>
</evidence>
<organism evidence="3 4">
    <name type="scientific">Aspergillus mulundensis</name>
    <dbReference type="NCBI Taxonomy" id="1810919"/>
    <lineage>
        <taxon>Eukaryota</taxon>
        <taxon>Fungi</taxon>
        <taxon>Dikarya</taxon>
        <taxon>Ascomycota</taxon>
        <taxon>Pezizomycotina</taxon>
        <taxon>Eurotiomycetes</taxon>
        <taxon>Eurotiomycetidae</taxon>
        <taxon>Eurotiales</taxon>
        <taxon>Aspergillaceae</taxon>
        <taxon>Aspergillus</taxon>
        <taxon>Aspergillus subgen. Nidulantes</taxon>
    </lineage>
</organism>
<name>A0A3D8RX97_9EURO</name>
<keyword evidence="4" id="KW-1185">Reference proteome</keyword>
<dbReference type="RefSeq" id="XP_026603387.1">
    <property type="nucleotide sequence ID" value="XM_026747555.1"/>
</dbReference>
<reference evidence="3 4" key="1">
    <citation type="journal article" date="2018" name="IMA Fungus">
        <title>IMA Genome-F 9: Draft genome sequence of Annulohypoxylon stygium, Aspergillus mulundensis, Berkeleyomyces basicola (syn. Thielaviopsis basicola), Ceratocystis smalleyi, two Cercospora beticola strains, Coleophoma cylindrospora, Fusarium fracticaudum, Phialophora cf. hyalina, and Morchella septimelata.</title>
        <authorList>
            <person name="Wingfield B.D."/>
            <person name="Bills G.F."/>
            <person name="Dong Y."/>
            <person name="Huang W."/>
            <person name="Nel W.J."/>
            <person name="Swalarsk-Parry B.S."/>
            <person name="Vaghefi N."/>
            <person name="Wilken P.M."/>
            <person name="An Z."/>
            <person name="de Beer Z.W."/>
            <person name="De Vos L."/>
            <person name="Chen L."/>
            <person name="Duong T.A."/>
            <person name="Gao Y."/>
            <person name="Hammerbacher A."/>
            <person name="Kikkert J.R."/>
            <person name="Li Y."/>
            <person name="Li H."/>
            <person name="Li K."/>
            <person name="Li Q."/>
            <person name="Liu X."/>
            <person name="Ma X."/>
            <person name="Naidoo K."/>
            <person name="Pethybridge S.J."/>
            <person name="Sun J."/>
            <person name="Steenkamp E.T."/>
            <person name="van der Nest M.A."/>
            <person name="van Wyk S."/>
            <person name="Wingfield M.J."/>
            <person name="Xiong C."/>
            <person name="Yue Q."/>
            <person name="Zhang X."/>
        </authorList>
    </citation>
    <scope>NUCLEOTIDE SEQUENCE [LARGE SCALE GENOMIC DNA]</scope>
    <source>
        <strain evidence="3 4">DSM 5745</strain>
    </source>
</reference>
<evidence type="ECO:0000259" key="2">
    <source>
        <dbReference type="Pfam" id="PF20163"/>
    </source>
</evidence>
<evidence type="ECO:0000313" key="4">
    <source>
        <dbReference type="Proteomes" id="UP000256690"/>
    </source>
</evidence>
<comment type="caution">
    <text evidence="3">The sequence shown here is derived from an EMBL/GenBank/DDBJ whole genome shotgun (WGS) entry which is preliminary data.</text>
</comment>
<sequence length="780" mass="86992">MKFRHSSFWSRFRYKLLSNPENAKETTATGASPQRKKHWIQGVYLCAYISSAVLLVNLIFLAVAEKLAADIRDQGSSDKILSSWAFQVIHDGSCALSERWSLALHLMINVLGTAVLAASNYTMQTLVAPCREEVDAHHKKGKWLDIGTSSIKNLLVVGRYRAVIWAVLLVTATPFHLLYNSAIYAVIAKSRYSTVLAASDLNPSDISNYATPELESCFRSTAPSANWSDFASGILHRAYRRVDENSCNKFRRQIYQSGVQTVVVLSDELSVHDPSDRWILYSDDIWNDGTHRYEGQGYPLINQEFVFSIPTVDNRTVTYTPGNFTVRLCESKNINDHVARCTEAESLAVWLNETWPWSLSEVNEYVAAQELNFPIQVYSVGSICREGHPYYSNSRPFSISAGCLLLNAPERCRLAFSRPILLTIIGVTTLKVLAMFLAARLDRSRSAPLLTIGDAIASFLSRPDDTTNGRCWAGRPEVRKTIWPAKSASPPRRLPQQGRWVRAATMKRWIVTLSVSGTLIGVGIWLLSLAAKELAAMRGQEVNTLLFKTGFGQYTEHEYNLLEGIFTAQGLVLLANAPQFAVTVSYYFYNNILTNMLAASEYDSYGITKKGLRVSWPEINTSQRSTYWLSTPYRYSVPVLVLYTSLHWTLSQSLFYVQIVRYKWDQTAYWPGDFPDGQLALSPLAILVSILLGTLMVSLLLGLAFRRFRSMAPLAGSCSLAISAACHPGADEDAATAASREVKWGETAVLPEGMDAVDGVGHCSFTSKEVSVPLKERRYA</sequence>
<keyword evidence="1" id="KW-1133">Transmembrane helix</keyword>
<protein>
    <recommendedName>
        <fullName evidence="2">DUF6536 domain-containing protein</fullName>
    </recommendedName>
</protein>
<dbReference type="EMBL" id="PVWQ01000006">
    <property type="protein sequence ID" value="RDW78687.1"/>
    <property type="molecule type" value="Genomic_DNA"/>
</dbReference>
<dbReference type="Proteomes" id="UP000256690">
    <property type="component" value="Unassembled WGS sequence"/>
</dbReference>
<dbReference type="OrthoDB" id="5429634at2759"/>
<feature type="transmembrane region" description="Helical" evidence="1">
    <location>
        <begin position="640"/>
        <end position="659"/>
    </location>
</feature>
<keyword evidence="1" id="KW-0472">Membrane</keyword>
<proteinExistence type="predicted"/>
<feature type="transmembrane region" description="Helical" evidence="1">
    <location>
        <begin position="679"/>
        <end position="705"/>
    </location>
</feature>
<dbReference type="AlphaFoldDB" id="A0A3D8RX97"/>
<accession>A0A3D8RX97</accession>
<evidence type="ECO:0000256" key="1">
    <source>
        <dbReference type="SAM" id="Phobius"/>
    </source>
</evidence>
<gene>
    <name evidence="3" type="ORF">DSM5745_05539</name>
</gene>
<dbReference type="PANTHER" id="PTHR35395">
    <property type="entry name" value="DUF6536 DOMAIN-CONTAINING PROTEIN"/>
    <property type="match status" value="1"/>
</dbReference>
<feature type="transmembrane region" description="Helical" evidence="1">
    <location>
        <begin position="42"/>
        <end position="64"/>
    </location>
</feature>
<feature type="domain" description="DUF6536" evidence="2">
    <location>
        <begin position="39"/>
        <end position="200"/>
    </location>
</feature>
<dbReference type="PROSITE" id="PS50890">
    <property type="entry name" value="PUA"/>
    <property type="match status" value="1"/>
</dbReference>
<dbReference type="InterPro" id="IPR046623">
    <property type="entry name" value="DUF6536"/>
</dbReference>